<gene>
    <name evidence="2" type="primary">flgN</name>
    <name evidence="2" type="ORF">RM423_09085</name>
</gene>
<dbReference type="EMBL" id="JAVREH010000008">
    <property type="protein sequence ID" value="MDT0261546.1"/>
    <property type="molecule type" value="Genomic_DNA"/>
</dbReference>
<evidence type="ECO:0000256" key="1">
    <source>
        <dbReference type="SAM" id="MobiDB-lite"/>
    </source>
</evidence>
<proteinExistence type="predicted"/>
<dbReference type="Proteomes" id="UP001183176">
    <property type="component" value="Unassembled WGS sequence"/>
</dbReference>
<keyword evidence="3" id="KW-1185">Reference proteome</keyword>
<dbReference type="InterPro" id="IPR007809">
    <property type="entry name" value="FlgN-like"/>
</dbReference>
<organism evidence="2 3">
    <name type="scientific">Jatrophihabitans lederbergiae</name>
    <dbReference type="NCBI Taxonomy" id="3075547"/>
    <lineage>
        <taxon>Bacteria</taxon>
        <taxon>Bacillati</taxon>
        <taxon>Actinomycetota</taxon>
        <taxon>Actinomycetes</taxon>
        <taxon>Jatrophihabitantales</taxon>
        <taxon>Jatrophihabitantaceae</taxon>
        <taxon>Jatrophihabitans</taxon>
    </lineage>
</organism>
<dbReference type="Pfam" id="PF05130">
    <property type="entry name" value="FlgN"/>
    <property type="match status" value="1"/>
</dbReference>
<keyword evidence="2" id="KW-0282">Flagellum</keyword>
<keyword evidence="2" id="KW-0969">Cilium</keyword>
<keyword evidence="2" id="KW-0966">Cell projection</keyword>
<reference evidence="3" key="1">
    <citation type="submission" date="2023-07" db="EMBL/GenBank/DDBJ databases">
        <title>30 novel species of actinomycetes from the DSMZ collection.</title>
        <authorList>
            <person name="Nouioui I."/>
        </authorList>
    </citation>
    <scope>NUCLEOTIDE SEQUENCE [LARGE SCALE GENOMIC DNA]</scope>
    <source>
        <strain evidence="3">DSM 44399</strain>
    </source>
</reference>
<feature type="region of interest" description="Disordered" evidence="1">
    <location>
        <begin position="149"/>
        <end position="169"/>
    </location>
</feature>
<dbReference type="RefSeq" id="WP_311422700.1">
    <property type="nucleotide sequence ID" value="NZ_JAVREH010000008.1"/>
</dbReference>
<evidence type="ECO:0000313" key="2">
    <source>
        <dbReference type="EMBL" id="MDT0261546.1"/>
    </source>
</evidence>
<sequence length="169" mass="18314">MTTTAESKTMGFSEISTLLWREREALQLLLFKLVEEQLIVSAGQTRWLAQANDEVEAALLQLRGTDVLRAAEVDAVAEDLGLTGAPSLADLEATAPEPWATMFGEHRQALLLLSEELGRTAGENRALLSAGARAVRETLLSVTRTVETYDSRGSTAAPHSAPMFMDEQA</sequence>
<protein>
    <submittedName>
        <fullName evidence="2">Flagellar export chaperone FlgN</fullName>
    </submittedName>
</protein>
<evidence type="ECO:0000313" key="3">
    <source>
        <dbReference type="Proteomes" id="UP001183176"/>
    </source>
</evidence>
<accession>A0ABU2J9Y8</accession>
<name>A0ABU2J9Y8_9ACTN</name>
<comment type="caution">
    <text evidence="2">The sequence shown here is derived from an EMBL/GenBank/DDBJ whole genome shotgun (WGS) entry which is preliminary data.</text>
</comment>